<dbReference type="Proteomes" id="UP000649604">
    <property type="component" value="Unassembled WGS sequence"/>
</dbReference>
<dbReference type="InterPro" id="IPR035518">
    <property type="entry name" value="DPG_synthase"/>
</dbReference>
<reference evidence="14" key="1">
    <citation type="submission" date="2019-11" db="EMBL/GenBank/DDBJ databases">
        <title>Microbial mats filling the niche in hypersaline microbial mats.</title>
        <authorList>
            <person name="Wong H.L."/>
            <person name="Macleod F.I."/>
            <person name="White R.A. III"/>
            <person name="Burns B.P."/>
        </authorList>
    </citation>
    <scope>NUCLEOTIDE SEQUENCE</scope>
    <source>
        <strain evidence="14">Rbin_158</strain>
    </source>
</reference>
<keyword evidence="8" id="KW-0256">Endoplasmic reticulum</keyword>
<dbReference type="InterPro" id="IPR029044">
    <property type="entry name" value="Nucleotide-diphossugar_trans"/>
</dbReference>
<evidence type="ECO:0000256" key="8">
    <source>
        <dbReference type="ARBA" id="ARBA00022824"/>
    </source>
</evidence>
<evidence type="ECO:0000313" key="15">
    <source>
        <dbReference type="Proteomes" id="UP000649604"/>
    </source>
</evidence>
<evidence type="ECO:0000313" key="14">
    <source>
        <dbReference type="EMBL" id="MBD3323962.1"/>
    </source>
</evidence>
<dbReference type="PANTHER" id="PTHR10859:SF91">
    <property type="entry name" value="DOLICHYL-PHOSPHATE BETA-GLUCOSYLTRANSFERASE"/>
    <property type="match status" value="1"/>
</dbReference>
<proteinExistence type="inferred from homology"/>
<dbReference type="GO" id="GO:0004581">
    <property type="term" value="F:dolichyl-phosphate beta-glucosyltransferase activity"/>
    <property type="evidence" value="ECO:0007669"/>
    <property type="project" value="UniProtKB-EC"/>
</dbReference>
<keyword evidence="10" id="KW-1133">Transmembrane helix</keyword>
<evidence type="ECO:0000256" key="10">
    <source>
        <dbReference type="ARBA" id="ARBA00022989"/>
    </source>
</evidence>
<dbReference type="Pfam" id="PF00535">
    <property type="entry name" value="Glycos_transf_2"/>
    <property type="match status" value="1"/>
</dbReference>
<dbReference type="SUPFAM" id="SSF53448">
    <property type="entry name" value="Nucleotide-diphospho-sugar transferases"/>
    <property type="match status" value="1"/>
</dbReference>
<dbReference type="AlphaFoldDB" id="A0A9D5JU29"/>
<comment type="subcellular location">
    <subcellularLocation>
        <location evidence="1">Endoplasmic reticulum membrane</location>
        <topology evidence="1">Single-pass membrane protein</topology>
    </subcellularLocation>
</comment>
<dbReference type="EC" id="2.4.1.117" evidence="4"/>
<keyword evidence="9" id="KW-0735">Signal-anchor</keyword>
<protein>
    <recommendedName>
        <fullName evidence="4">dolichyl-phosphate beta-glucosyltransferase</fullName>
        <ecNumber evidence="4">2.4.1.117</ecNumber>
    </recommendedName>
</protein>
<dbReference type="EMBL" id="WJJP01000166">
    <property type="protein sequence ID" value="MBD3323962.1"/>
    <property type="molecule type" value="Genomic_DNA"/>
</dbReference>
<comment type="similarity">
    <text evidence="3">Belongs to the glycosyltransferase 2 family.</text>
</comment>
<dbReference type="InterPro" id="IPR001173">
    <property type="entry name" value="Glyco_trans_2-like"/>
</dbReference>
<name>A0A9D5JU29_9BACT</name>
<sequence length="243" mass="28186">MTSPIFLSIVIPAYNEEARIAASLEAIYRYMAQQTYPYELIVVDDGSTDLTASIVSEIFQRKGHGILLRNATNRGKGYSVRCGVLQTQGTYVLFSDADLSTPIREVEKFFPYLEQGYDITIGSRGLQESDVQIHQAWYREYMGKTFNRIVRILLLRGFADTQCGFKCFRGEVARKLFVRQQITHFSFDVEILFLAHHHHYRVKEVPIQWFNEPHSRVNALHDSAKMFIDLLKIRYNAWAGKYE</sequence>
<evidence type="ECO:0000256" key="9">
    <source>
        <dbReference type="ARBA" id="ARBA00022968"/>
    </source>
</evidence>
<evidence type="ECO:0000256" key="5">
    <source>
        <dbReference type="ARBA" id="ARBA00022676"/>
    </source>
</evidence>
<keyword evidence="5" id="KW-0328">Glycosyltransferase</keyword>
<evidence type="ECO:0000256" key="3">
    <source>
        <dbReference type="ARBA" id="ARBA00006739"/>
    </source>
</evidence>
<evidence type="ECO:0000256" key="4">
    <source>
        <dbReference type="ARBA" id="ARBA00012583"/>
    </source>
</evidence>
<evidence type="ECO:0000259" key="13">
    <source>
        <dbReference type="Pfam" id="PF00535"/>
    </source>
</evidence>
<dbReference type="CDD" id="cd04188">
    <property type="entry name" value="DPG_synthase"/>
    <property type="match status" value="1"/>
</dbReference>
<dbReference type="GO" id="GO:0006487">
    <property type="term" value="P:protein N-linked glycosylation"/>
    <property type="evidence" value="ECO:0007669"/>
    <property type="project" value="TreeGrafter"/>
</dbReference>
<keyword evidence="7" id="KW-0812">Transmembrane</keyword>
<dbReference type="PANTHER" id="PTHR10859">
    <property type="entry name" value="GLYCOSYL TRANSFERASE"/>
    <property type="match status" value="1"/>
</dbReference>
<organism evidence="14 15">
    <name type="scientific">candidate division KSB3 bacterium</name>
    <dbReference type="NCBI Taxonomy" id="2044937"/>
    <lineage>
        <taxon>Bacteria</taxon>
        <taxon>candidate division KSB3</taxon>
    </lineage>
</organism>
<keyword evidence="11" id="KW-0472">Membrane</keyword>
<dbReference type="Gene3D" id="3.90.550.10">
    <property type="entry name" value="Spore Coat Polysaccharide Biosynthesis Protein SpsA, Chain A"/>
    <property type="match status" value="1"/>
</dbReference>
<evidence type="ECO:0000256" key="2">
    <source>
        <dbReference type="ARBA" id="ARBA00004922"/>
    </source>
</evidence>
<feature type="domain" description="Glycosyltransferase 2-like" evidence="13">
    <location>
        <begin position="8"/>
        <end position="175"/>
    </location>
</feature>
<comment type="caution">
    <text evidence="14">The sequence shown here is derived from an EMBL/GenBank/DDBJ whole genome shotgun (WGS) entry which is preliminary data.</text>
</comment>
<keyword evidence="6" id="KW-0808">Transferase</keyword>
<comment type="catalytic activity">
    <reaction evidence="12">
        <text>a di-trans,poly-cis-dolichyl phosphate + UDP-alpha-D-glucose = a di-trans,poly-cis-dolichyl beta-D-glucosyl phosphate + UDP</text>
        <dbReference type="Rhea" id="RHEA:15401"/>
        <dbReference type="Rhea" id="RHEA-COMP:19498"/>
        <dbReference type="Rhea" id="RHEA-COMP:19502"/>
        <dbReference type="ChEBI" id="CHEBI:57525"/>
        <dbReference type="ChEBI" id="CHEBI:57683"/>
        <dbReference type="ChEBI" id="CHEBI:58223"/>
        <dbReference type="ChEBI" id="CHEBI:58885"/>
        <dbReference type="EC" id="2.4.1.117"/>
    </reaction>
    <physiologicalReaction direction="left-to-right" evidence="12">
        <dbReference type="Rhea" id="RHEA:15402"/>
    </physiologicalReaction>
</comment>
<evidence type="ECO:0000256" key="11">
    <source>
        <dbReference type="ARBA" id="ARBA00023136"/>
    </source>
</evidence>
<evidence type="ECO:0000256" key="12">
    <source>
        <dbReference type="ARBA" id="ARBA00045097"/>
    </source>
</evidence>
<comment type="pathway">
    <text evidence="2">Protein modification; protein glycosylation.</text>
</comment>
<evidence type="ECO:0000256" key="6">
    <source>
        <dbReference type="ARBA" id="ARBA00022679"/>
    </source>
</evidence>
<evidence type="ECO:0000256" key="7">
    <source>
        <dbReference type="ARBA" id="ARBA00022692"/>
    </source>
</evidence>
<evidence type="ECO:0000256" key="1">
    <source>
        <dbReference type="ARBA" id="ARBA00004389"/>
    </source>
</evidence>
<gene>
    <name evidence="14" type="ORF">GF339_05220</name>
</gene>
<accession>A0A9D5JU29</accession>